<organism evidence="20">
    <name type="scientific">Calliotropis micraulax</name>
    <dbReference type="NCBI Taxonomy" id="2496602"/>
    <lineage>
        <taxon>Eukaryota</taxon>
        <taxon>Metazoa</taxon>
        <taxon>Spiralia</taxon>
        <taxon>Lophotrochozoa</taxon>
        <taxon>Mollusca</taxon>
        <taxon>Gastropoda</taxon>
        <taxon>Vetigastropoda</taxon>
        <taxon>Seguenziida</taxon>
        <taxon>Seguenzioidea</taxon>
        <taxon>Calliotropidae</taxon>
        <taxon>Calliotropis</taxon>
    </lineage>
</organism>
<dbReference type="EMBL" id="MH837534">
    <property type="protein sequence ID" value="QBC73166.1"/>
    <property type="molecule type" value="Genomic_DNA"/>
</dbReference>
<dbReference type="InterPro" id="IPR050175">
    <property type="entry name" value="Complex_I_Subunit_2"/>
</dbReference>
<dbReference type="Pfam" id="PF00361">
    <property type="entry name" value="Proton_antipo_M"/>
    <property type="match status" value="1"/>
</dbReference>
<evidence type="ECO:0000256" key="15">
    <source>
        <dbReference type="ARBA" id="ARBA00023136"/>
    </source>
</evidence>
<keyword evidence="15 17" id="KW-0472">Membrane</keyword>
<gene>
    <name evidence="20" type="primary">ND2</name>
</gene>
<keyword evidence="6 17" id="KW-0679">Respiratory chain</keyword>
<evidence type="ECO:0000256" key="4">
    <source>
        <dbReference type="ARBA" id="ARBA00021008"/>
    </source>
</evidence>
<dbReference type="PANTHER" id="PTHR46552">
    <property type="entry name" value="NADH-UBIQUINONE OXIDOREDUCTASE CHAIN 2"/>
    <property type="match status" value="1"/>
</dbReference>
<name>A0A6B7FMT0_9VEST</name>
<dbReference type="InterPro" id="IPR003917">
    <property type="entry name" value="NADH_UbQ_OxRdtase_chain2"/>
</dbReference>
<keyword evidence="10 17" id="KW-0249">Electron transport</keyword>
<keyword evidence="13 17" id="KW-0830">Ubiquinone</keyword>
<feature type="domain" description="NADH:quinone oxidoreductase/Mrp antiporter transmembrane" evidence="19">
    <location>
        <begin position="21"/>
        <end position="294"/>
    </location>
</feature>
<feature type="chain" id="PRO_5025518383" description="NADH-ubiquinone oxidoreductase chain 2" evidence="18">
    <location>
        <begin position="23"/>
        <end position="364"/>
    </location>
</feature>
<geneLocation type="mitochondrion" evidence="20"/>
<protein>
    <recommendedName>
        <fullName evidence="4 17">NADH-ubiquinone oxidoreductase chain 2</fullName>
        <ecNumber evidence="3 17">7.1.1.2</ecNumber>
    </recommendedName>
</protein>
<dbReference type="GO" id="GO:0006120">
    <property type="term" value="P:mitochondrial electron transport, NADH to ubiquinone"/>
    <property type="evidence" value="ECO:0007669"/>
    <property type="project" value="InterPro"/>
</dbReference>
<evidence type="ECO:0000256" key="9">
    <source>
        <dbReference type="ARBA" id="ARBA00022967"/>
    </source>
</evidence>
<keyword evidence="9 17" id="KW-1278">Translocase</keyword>
<feature type="transmembrane region" description="Helical" evidence="17">
    <location>
        <begin position="57"/>
        <end position="80"/>
    </location>
</feature>
<evidence type="ECO:0000256" key="13">
    <source>
        <dbReference type="ARBA" id="ARBA00023075"/>
    </source>
</evidence>
<dbReference type="PRINTS" id="PR01436">
    <property type="entry name" value="NADHDHGNASE2"/>
</dbReference>
<feature type="transmembrane region" description="Helical" evidence="17">
    <location>
        <begin position="208"/>
        <end position="227"/>
    </location>
</feature>
<dbReference type="GO" id="GO:0008137">
    <property type="term" value="F:NADH dehydrogenase (ubiquinone) activity"/>
    <property type="evidence" value="ECO:0007669"/>
    <property type="project" value="UniProtKB-EC"/>
</dbReference>
<proteinExistence type="inferred from homology"/>
<dbReference type="AlphaFoldDB" id="A0A6B7FMT0"/>
<evidence type="ECO:0000256" key="12">
    <source>
        <dbReference type="ARBA" id="ARBA00023027"/>
    </source>
</evidence>
<accession>A0A6B7FMT0</accession>
<feature type="transmembrane region" description="Helical" evidence="17">
    <location>
        <begin position="248"/>
        <end position="268"/>
    </location>
</feature>
<evidence type="ECO:0000256" key="10">
    <source>
        <dbReference type="ARBA" id="ARBA00022982"/>
    </source>
</evidence>
<evidence type="ECO:0000256" key="3">
    <source>
        <dbReference type="ARBA" id="ARBA00012944"/>
    </source>
</evidence>
<feature type="transmembrane region" description="Helical" evidence="17">
    <location>
        <begin position="28"/>
        <end position="45"/>
    </location>
</feature>
<evidence type="ECO:0000256" key="17">
    <source>
        <dbReference type="RuleBase" id="RU003403"/>
    </source>
</evidence>
<comment type="subcellular location">
    <subcellularLocation>
        <location evidence="1 17">Mitochondrion inner membrane</location>
        <topology evidence="1 17">Multi-pass membrane protein</topology>
    </subcellularLocation>
</comment>
<comment type="function">
    <text evidence="17">Core subunit of the mitochondrial membrane respiratory chain NADH dehydrogenase (Complex I) which catalyzes electron transfer from NADH through the respiratory chain, using ubiquinone as an electron acceptor. Essential for the catalytic activity and assembly of complex I.</text>
</comment>
<evidence type="ECO:0000256" key="16">
    <source>
        <dbReference type="ARBA" id="ARBA00049551"/>
    </source>
</evidence>
<feature type="transmembrane region" description="Helical" evidence="17">
    <location>
        <begin position="183"/>
        <end position="202"/>
    </location>
</feature>
<keyword evidence="7 17" id="KW-0812">Transmembrane</keyword>
<evidence type="ECO:0000256" key="14">
    <source>
        <dbReference type="ARBA" id="ARBA00023128"/>
    </source>
</evidence>
<keyword evidence="8 17" id="KW-0999">Mitochondrion inner membrane</keyword>
<dbReference type="GO" id="GO:0005743">
    <property type="term" value="C:mitochondrial inner membrane"/>
    <property type="evidence" value="ECO:0007669"/>
    <property type="project" value="UniProtKB-SubCell"/>
</dbReference>
<evidence type="ECO:0000256" key="7">
    <source>
        <dbReference type="ARBA" id="ARBA00022692"/>
    </source>
</evidence>
<feature type="transmembrane region" description="Helical" evidence="17">
    <location>
        <begin position="288"/>
        <end position="315"/>
    </location>
</feature>
<evidence type="ECO:0000256" key="6">
    <source>
        <dbReference type="ARBA" id="ARBA00022660"/>
    </source>
</evidence>
<evidence type="ECO:0000256" key="18">
    <source>
        <dbReference type="SAM" id="SignalP"/>
    </source>
</evidence>
<feature type="transmembrane region" description="Helical" evidence="17">
    <location>
        <begin position="336"/>
        <end position="361"/>
    </location>
</feature>
<keyword evidence="14 17" id="KW-0496">Mitochondrion</keyword>
<comment type="similarity">
    <text evidence="2 17">Belongs to the complex I subunit 2 family.</text>
</comment>
<evidence type="ECO:0000313" key="20">
    <source>
        <dbReference type="EMBL" id="QBC73166.1"/>
    </source>
</evidence>
<evidence type="ECO:0000259" key="19">
    <source>
        <dbReference type="Pfam" id="PF00361"/>
    </source>
</evidence>
<reference evidence="20" key="1">
    <citation type="journal article" date="2019" name="Mol. Phylogenet. Evol.">
        <title>Incorporation of deep-sea and small-sized species provides new insights into gastropods phylogeny.</title>
        <authorList>
            <person name="Lee H."/>
            <person name="Chen W.J."/>
            <person name="Puillandre N."/>
            <person name="Aznar-Cormano L."/>
            <person name="Tsai M.H."/>
            <person name="Samadi S."/>
        </authorList>
    </citation>
    <scope>NUCLEOTIDE SEQUENCE</scope>
</reference>
<keyword evidence="5" id="KW-0813">Transport</keyword>
<comment type="catalytic activity">
    <reaction evidence="16 17">
        <text>a ubiquinone + NADH + 5 H(+)(in) = a ubiquinol + NAD(+) + 4 H(+)(out)</text>
        <dbReference type="Rhea" id="RHEA:29091"/>
        <dbReference type="Rhea" id="RHEA-COMP:9565"/>
        <dbReference type="Rhea" id="RHEA-COMP:9566"/>
        <dbReference type="ChEBI" id="CHEBI:15378"/>
        <dbReference type="ChEBI" id="CHEBI:16389"/>
        <dbReference type="ChEBI" id="CHEBI:17976"/>
        <dbReference type="ChEBI" id="CHEBI:57540"/>
        <dbReference type="ChEBI" id="CHEBI:57945"/>
        <dbReference type="EC" id="7.1.1.2"/>
    </reaction>
</comment>
<feature type="transmembrane region" description="Helical" evidence="17">
    <location>
        <begin position="121"/>
        <end position="145"/>
    </location>
</feature>
<evidence type="ECO:0000256" key="11">
    <source>
        <dbReference type="ARBA" id="ARBA00022989"/>
    </source>
</evidence>
<feature type="transmembrane region" description="Helical" evidence="17">
    <location>
        <begin position="157"/>
        <end position="176"/>
    </location>
</feature>
<feature type="signal peptide" evidence="18">
    <location>
        <begin position="1"/>
        <end position="22"/>
    </location>
</feature>
<keyword evidence="18" id="KW-0732">Signal</keyword>
<evidence type="ECO:0000256" key="5">
    <source>
        <dbReference type="ARBA" id="ARBA00022448"/>
    </source>
</evidence>
<evidence type="ECO:0000256" key="8">
    <source>
        <dbReference type="ARBA" id="ARBA00022792"/>
    </source>
</evidence>
<evidence type="ECO:0000256" key="1">
    <source>
        <dbReference type="ARBA" id="ARBA00004448"/>
    </source>
</evidence>
<dbReference type="InterPro" id="IPR001750">
    <property type="entry name" value="ND/Mrp_TM"/>
</dbReference>
<dbReference type="PANTHER" id="PTHR46552:SF1">
    <property type="entry name" value="NADH-UBIQUINONE OXIDOREDUCTASE CHAIN 2"/>
    <property type="match status" value="1"/>
</dbReference>
<feature type="transmembrane region" description="Helical" evidence="17">
    <location>
        <begin position="92"/>
        <end position="114"/>
    </location>
</feature>
<sequence length="364" mass="39588">MPFGFLFILTLLFGTILSLSSAHWLPIWVGLEVNLMGFIPILVYSGTSMEAESAVKYFIMQALGSGMLMFGSLLAFSKTFSWEMQEIATPELGMFIISMSLILKMGGFPFHFWVPSVMSGISWFSCLILTTWQKLAPVFLLSTMLQSWPATSSNATSIFLVLAGASSLVGGVGGINQTQVRALLAYSSIGHVGWMVFCTTTSESALKIYFPIYFLVSLCLFSSMWSAEMTSFNQTSPLSLTNPKTHRLILIFMLLSLGGMPPLLGFVGKWSVINLSATMNTPLLMAPLIIGSLLSLFYYLSLLFSINFSAGSLAVPTTLSKNMISGTKFSTPSTPHNLMTSVILIFNLGGSILLSSSLSVLDFL</sequence>
<evidence type="ECO:0000256" key="2">
    <source>
        <dbReference type="ARBA" id="ARBA00007012"/>
    </source>
</evidence>
<keyword evidence="12 17" id="KW-0520">NAD</keyword>
<keyword evidence="11 17" id="KW-1133">Transmembrane helix</keyword>
<dbReference type="EC" id="7.1.1.2" evidence="3 17"/>